<dbReference type="SUPFAM" id="SSF160631">
    <property type="entry name" value="SMI1/KNR4-like"/>
    <property type="match status" value="1"/>
</dbReference>
<accession>A0A9W6SQ64</accession>
<feature type="domain" description="Knr4/Smi1-like" evidence="1">
    <location>
        <begin position="21"/>
        <end position="160"/>
    </location>
</feature>
<dbReference type="Proteomes" id="UP001165079">
    <property type="component" value="Unassembled WGS sequence"/>
</dbReference>
<gene>
    <name evidence="2" type="ORF">Afil01_46540</name>
</gene>
<dbReference type="Pfam" id="PF09346">
    <property type="entry name" value="SMI1_KNR4"/>
    <property type="match status" value="1"/>
</dbReference>
<evidence type="ECO:0000313" key="2">
    <source>
        <dbReference type="EMBL" id="GLZ79847.1"/>
    </source>
</evidence>
<proteinExistence type="predicted"/>
<name>A0A9W6SQ64_9ACTN</name>
<comment type="caution">
    <text evidence="2">The sequence shown here is derived from an EMBL/GenBank/DDBJ whole genome shotgun (WGS) entry which is preliminary data.</text>
</comment>
<evidence type="ECO:0000259" key="1">
    <source>
        <dbReference type="SMART" id="SM00860"/>
    </source>
</evidence>
<dbReference type="EMBL" id="BSTX01000003">
    <property type="protein sequence ID" value="GLZ79847.1"/>
    <property type="molecule type" value="Genomic_DNA"/>
</dbReference>
<sequence>MSSLEEDYARFRDLVGPLPRMATPHTWAEVETALGLEFPVDYKMWAEEYPSLYLFKFLHLDNPLDFPVSVDLEIDVLAEVREVAEEFGREITGDDGSIVDHRPALPFYPAPGGLLFFGQSDNGDYCTFLTAPDPREWEVVVTDGGSWWHSGRGFAAFLTGLLTGERPCPEFPEDLADHPSARAAYTFMDAEGQGHVLWGDTRRIP</sequence>
<reference evidence="2" key="1">
    <citation type="submission" date="2023-03" db="EMBL/GenBank/DDBJ databases">
        <title>Actinorhabdospora filicis NBRC 111898.</title>
        <authorList>
            <person name="Ichikawa N."/>
            <person name="Sato H."/>
            <person name="Tonouchi N."/>
        </authorList>
    </citation>
    <scope>NUCLEOTIDE SEQUENCE</scope>
    <source>
        <strain evidence="2">NBRC 111898</strain>
    </source>
</reference>
<keyword evidence="3" id="KW-1185">Reference proteome</keyword>
<dbReference type="InterPro" id="IPR018958">
    <property type="entry name" value="Knr4/Smi1-like_dom"/>
</dbReference>
<dbReference type="RefSeq" id="WP_285664990.1">
    <property type="nucleotide sequence ID" value="NZ_BSTX01000003.1"/>
</dbReference>
<evidence type="ECO:0000313" key="3">
    <source>
        <dbReference type="Proteomes" id="UP001165079"/>
    </source>
</evidence>
<dbReference type="AlphaFoldDB" id="A0A9W6SQ64"/>
<protein>
    <recommendedName>
        <fullName evidence="1">Knr4/Smi1-like domain-containing protein</fullName>
    </recommendedName>
</protein>
<organism evidence="2 3">
    <name type="scientific">Actinorhabdospora filicis</name>
    <dbReference type="NCBI Taxonomy" id="1785913"/>
    <lineage>
        <taxon>Bacteria</taxon>
        <taxon>Bacillati</taxon>
        <taxon>Actinomycetota</taxon>
        <taxon>Actinomycetes</taxon>
        <taxon>Micromonosporales</taxon>
        <taxon>Micromonosporaceae</taxon>
        <taxon>Actinorhabdospora</taxon>
    </lineage>
</organism>
<dbReference type="InterPro" id="IPR037883">
    <property type="entry name" value="Knr4/Smi1-like_sf"/>
</dbReference>
<dbReference type="SMART" id="SM00860">
    <property type="entry name" value="SMI1_KNR4"/>
    <property type="match status" value="1"/>
</dbReference>
<dbReference type="Gene3D" id="3.40.1580.10">
    <property type="entry name" value="SMI1/KNR4-like"/>
    <property type="match status" value="1"/>
</dbReference>